<dbReference type="SUPFAM" id="SSF63817">
    <property type="entry name" value="Sortase"/>
    <property type="match status" value="1"/>
</dbReference>
<accession>A0A2I1L6L6</accession>
<organism evidence="1 2">
    <name type="scientific">Aerococcus urinae</name>
    <dbReference type="NCBI Taxonomy" id="1376"/>
    <lineage>
        <taxon>Bacteria</taxon>
        <taxon>Bacillati</taxon>
        <taxon>Bacillota</taxon>
        <taxon>Bacilli</taxon>
        <taxon>Lactobacillales</taxon>
        <taxon>Aerococcaceae</taxon>
        <taxon>Aerococcus</taxon>
    </lineage>
</organism>
<dbReference type="InterPro" id="IPR005754">
    <property type="entry name" value="Sortase"/>
</dbReference>
<dbReference type="Proteomes" id="UP000251923">
    <property type="component" value="Unassembled WGS sequence"/>
</dbReference>
<dbReference type="EMBL" id="QMHM01000004">
    <property type="protein sequence ID" value="RAV80702.1"/>
    <property type="molecule type" value="Genomic_DNA"/>
</dbReference>
<dbReference type="Pfam" id="PF04203">
    <property type="entry name" value="Sortase"/>
    <property type="match status" value="1"/>
</dbReference>
<gene>
    <name evidence="1" type="ORF">DBT54_03450</name>
</gene>
<dbReference type="AlphaFoldDB" id="A0A2I1L6L6"/>
<dbReference type="NCBIfam" id="TIGR01076">
    <property type="entry name" value="sortase_fam"/>
    <property type="match status" value="1"/>
</dbReference>
<dbReference type="CDD" id="cd06165">
    <property type="entry name" value="Sortase_A"/>
    <property type="match status" value="1"/>
</dbReference>
<dbReference type="InterPro" id="IPR042007">
    <property type="entry name" value="Sortase_A"/>
</dbReference>
<reference evidence="1 2" key="1">
    <citation type="submission" date="2018-04" db="EMBL/GenBank/DDBJ databases">
        <title>Aerococcus urinae genomes.</title>
        <authorList>
            <person name="Hilt E."/>
            <person name="Gilbert N.M."/>
            <person name="Thomas-White K."/>
            <person name="Putonti C."/>
            <person name="Lewis A.L."/>
            <person name="Visck K.L."/>
            <person name="Wolfe A.J."/>
        </authorList>
    </citation>
    <scope>NUCLEOTIDE SEQUENCE [LARGE SCALE GENOMIC DNA]</scope>
    <source>
        <strain evidence="1 2">UMB7480</strain>
    </source>
</reference>
<protein>
    <submittedName>
        <fullName evidence="1">Class A sortase</fullName>
    </submittedName>
</protein>
<comment type="caution">
    <text evidence="1">The sequence shown here is derived from an EMBL/GenBank/DDBJ whole genome shotgun (WGS) entry which is preliminary data.</text>
</comment>
<proteinExistence type="predicted"/>
<dbReference type="InterPro" id="IPR023365">
    <property type="entry name" value="Sortase_dom-sf"/>
</dbReference>
<evidence type="ECO:0000313" key="2">
    <source>
        <dbReference type="Proteomes" id="UP000251923"/>
    </source>
</evidence>
<name>A0A2I1L6L6_9LACT</name>
<evidence type="ECO:0000313" key="1">
    <source>
        <dbReference type="EMBL" id="RAV80702.1"/>
    </source>
</evidence>
<dbReference type="Gene3D" id="2.40.260.10">
    <property type="entry name" value="Sortase"/>
    <property type="match status" value="1"/>
</dbReference>
<sequence>MPNKGVIMKKINWSRILGILLILVGIGFIIYQYVPAVQVYINQKTYALSNVDRDQVLKNQEDNSGNYDPNQVTMVTPEMVRAARKRIREGSDELNVIGALAMPKQNISISVMNGLSESVLLSGAGTFYPNQEMGVNNYPLASHNMDAIAPGLLLSPMVENTSLGDKIYLTDMKNIYEYETFYAQQTDPSRVDMVTLESKEPIVTLVTCEESTSAAMRYIVQGKLVKQWPFEKAPKEVIEYFS</sequence>